<gene>
    <name evidence="3" type="ORF">NIES30_22455</name>
</gene>
<evidence type="ECO:0000313" key="4">
    <source>
        <dbReference type="Proteomes" id="UP000185557"/>
    </source>
</evidence>
<dbReference type="Pfam" id="PF13449">
    <property type="entry name" value="Phytase-like"/>
    <property type="match status" value="1"/>
</dbReference>
<protein>
    <submittedName>
        <fullName evidence="3">Endonuclease/exonuclease/phosphatase</fullName>
    </submittedName>
</protein>
<keyword evidence="3" id="KW-0255">Endonuclease</keyword>
<dbReference type="Proteomes" id="UP000185557">
    <property type="component" value="Unassembled WGS sequence"/>
</dbReference>
<proteinExistence type="predicted"/>
<keyword evidence="4" id="KW-1185">Reference proteome</keyword>
<evidence type="ECO:0000259" key="2">
    <source>
        <dbReference type="Pfam" id="PF13449"/>
    </source>
</evidence>
<reference evidence="3 4" key="1">
    <citation type="submission" date="2016-11" db="EMBL/GenBank/DDBJ databases">
        <title>Draft Genome Sequences of Nine Cyanobacterial Strains from Diverse Habitats.</title>
        <authorList>
            <person name="Zhu T."/>
            <person name="Hou S."/>
            <person name="Lu X."/>
            <person name="Hess W.R."/>
        </authorList>
    </citation>
    <scope>NUCLEOTIDE SEQUENCE [LARGE SCALE GENOMIC DNA]</scope>
    <source>
        <strain evidence="3 4">NIES-30</strain>
    </source>
</reference>
<keyword evidence="3" id="KW-0540">Nuclease</keyword>
<sequence>MGQMLRRIGRRRSLALLLLLALTSCAIPQIKAEDRLFLPLTAELLDVYTLPPRSFEGTTVGGLSALAYDRPRDLLYILSDDRGRFGPARFYTFAITLKRSGPPQFDTVTLEAVTPLLDAEGNPYSRGSLDPEGIALSPRDTLFIASEGDVRQGVPPLIGEFDRETGRAIATLPLPQRYLPDTPDSPTQGVQNNLSLEALTVTGSPSGAGMTEPFRLFAATESALVQDYNADPSQPLNSRFLHYLIGDDQTTLIAEHRYPLDLEPSGAVVNGLTDLLAIDPAGHFLALERAAGLRGLQVKLYQLATGGATDTSTIPSLSGDVSGSSPIRKQLVLDFAETPLAVDNLEGMTLGPRLPDGSQSLLLVSDNNFESDRATQLILLRLQM</sequence>
<dbReference type="AlphaFoldDB" id="A0A1U7IZE1"/>
<feature type="domain" description="Phytase-like" evidence="2">
    <location>
        <begin position="58"/>
        <end position="369"/>
    </location>
</feature>
<evidence type="ECO:0000256" key="1">
    <source>
        <dbReference type="SAM" id="SignalP"/>
    </source>
</evidence>
<comment type="caution">
    <text evidence="3">The sequence shown here is derived from an EMBL/GenBank/DDBJ whole genome shotgun (WGS) entry which is preliminary data.</text>
</comment>
<name>A0A1U7IZE1_9CYAN</name>
<dbReference type="PROSITE" id="PS51257">
    <property type="entry name" value="PROKAR_LIPOPROTEIN"/>
    <property type="match status" value="1"/>
</dbReference>
<dbReference type="STRING" id="549789.NIES30_22455"/>
<keyword evidence="3" id="KW-0378">Hydrolase</keyword>
<dbReference type="GO" id="GO:0004527">
    <property type="term" value="F:exonuclease activity"/>
    <property type="evidence" value="ECO:0007669"/>
    <property type="project" value="UniProtKB-KW"/>
</dbReference>
<organism evidence="3 4">
    <name type="scientific">Phormidium tenue NIES-30</name>
    <dbReference type="NCBI Taxonomy" id="549789"/>
    <lineage>
        <taxon>Bacteria</taxon>
        <taxon>Bacillati</taxon>
        <taxon>Cyanobacteriota</taxon>
        <taxon>Cyanophyceae</taxon>
        <taxon>Oscillatoriophycideae</taxon>
        <taxon>Oscillatoriales</taxon>
        <taxon>Oscillatoriaceae</taxon>
        <taxon>Phormidium</taxon>
    </lineage>
</organism>
<feature type="signal peptide" evidence="1">
    <location>
        <begin position="1"/>
        <end position="26"/>
    </location>
</feature>
<dbReference type="GO" id="GO:0004519">
    <property type="term" value="F:endonuclease activity"/>
    <property type="evidence" value="ECO:0007669"/>
    <property type="project" value="UniProtKB-KW"/>
</dbReference>
<accession>A0A1U7IZE1</accession>
<dbReference type="EMBL" id="MRCG01000023">
    <property type="protein sequence ID" value="OKH44440.1"/>
    <property type="molecule type" value="Genomic_DNA"/>
</dbReference>
<keyword evidence="1" id="KW-0732">Signal</keyword>
<keyword evidence="3" id="KW-0269">Exonuclease</keyword>
<dbReference type="InterPro" id="IPR027372">
    <property type="entry name" value="Phytase-like_dom"/>
</dbReference>
<dbReference type="PANTHER" id="PTHR37957">
    <property type="entry name" value="BLR7070 PROTEIN"/>
    <property type="match status" value="1"/>
</dbReference>
<dbReference type="PANTHER" id="PTHR37957:SF1">
    <property type="entry name" value="PHYTASE-LIKE DOMAIN-CONTAINING PROTEIN"/>
    <property type="match status" value="1"/>
</dbReference>
<evidence type="ECO:0000313" key="3">
    <source>
        <dbReference type="EMBL" id="OKH44440.1"/>
    </source>
</evidence>
<feature type="chain" id="PRO_5012549941" evidence="1">
    <location>
        <begin position="27"/>
        <end position="384"/>
    </location>
</feature>